<dbReference type="InterPro" id="IPR012349">
    <property type="entry name" value="Split_barrel_FMN-bd"/>
</dbReference>
<dbReference type="SUPFAM" id="SSF50475">
    <property type="entry name" value="FMN-binding split barrel"/>
    <property type="match status" value="1"/>
</dbReference>
<sequence length="181" mass="19014">MTLSLSPTYLDRDLGPGRTADAPAVDLRGSFARAAASAWVVTGSGARGPVGFTAISVASVSLTPPLVSFNVAKTSGSLVTIAQTQRAALHLLGEDQQHLADRFARDRSKRFVDDGAWSFDDHGLPAVHGVTARLITRIHDLVDAGDSFVAIARVEHAITSTGRPLVHHAGRYTPLTPSIGA</sequence>
<comment type="caution">
    <text evidence="3">The sequence shown here is derived from an EMBL/GenBank/DDBJ whole genome shotgun (WGS) entry which is preliminary data.</text>
</comment>
<dbReference type="PANTHER" id="PTHR30466">
    <property type="entry name" value="FLAVIN REDUCTASE"/>
    <property type="match status" value="1"/>
</dbReference>
<dbReference type="PANTHER" id="PTHR30466:SF1">
    <property type="entry name" value="FMN REDUCTASE (NADH) RUTF"/>
    <property type="match status" value="1"/>
</dbReference>
<organism evidence="3 4">
    <name type="scientific">Ornithinicoccus hortensis</name>
    <dbReference type="NCBI Taxonomy" id="82346"/>
    <lineage>
        <taxon>Bacteria</taxon>
        <taxon>Bacillati</taxon>
        <taxon>Actinomycetota</taxon>
        <taxon>Actinomycetes</taxon>
        <taxon>Micrococcales</taxon>
        <taxon>Intrasporangiaceae</taxon>
        <taxon>Ornithinicoccus</taxon>
    </lineage>
</organism>
<accession>A0A542YNT6</accession>
<proteinExistence type="predicted"/>
<evidence type="ECO:0000313" key="4">
    <source>
        <dbReference type="Proteomes" id="UP000319516"/>
    </source>
</evidence>
<dbReference type="Pfam" id="PF01613">
    <property type="entry name" value="Flavin_Reduct"/>
    <property type="match status" value="1"/>
</dbReference>
<dbReference type="InterPro" id="IPR002563">
    <property type="entry name" value="Flavin_Rdtase-like_dom"/>
</dbReference>
<dbReference type="GO" id="GO:0006208">
    <property type="term" value="P:pyrimidine nucleobase catabolic process"/>
    <property type="evidence" value="ECO:0007669"/>
    <property type="project" value="TreeGrafter"/>
</dbReference>
<dbReference type="GO" id="GO:0042602">
    <property type="term" value="F:riboflavin reductase (NADPH) activity"/>
    <property type="evidence" value="ECO:0007669"/>
    <property type="project" value="TreeGrafter"/>
</dbReference>
<dbReference type="GO" id="GO:0010181">
    <property type="term" value="F:FMN binding"/>
    <property type="evidence" value="ECO:0007669"/>
    <property type="project" value="InterPro"/>
</dbReference>
<name>A0A542YNT6_9MICO</name>
<dbReference type="Proteomes" id="UP000319516">
    <property type="component" value="Unassembled WGS sequence"/>
</dbReference>
<dbReference type="SMART" id="SM00903">
    <property type="entry name" value="Flavin_Reduct"/>
    <property type="match status" value="1"/>
</dbReference>
<dbReference type="AlphaFoldDB" id="A0A542YNT6"/>
<dbReference type="EMBL" id="VFOP01000001">
    <property type="protein sequence ID" value="TQL49772.1"/>
    <property type="molecule type" value="Genomic_DNA"/>
</dbReference>
<dbReference type="RefSeq" id="WP_141783990.1">
    <property type="nucleotide sequence ID" value="NZ_BAAAIK010000003.1"/>
</dbReference>
<protein>
    <submittedName>
        <fullName evidence="3">Flavin reductase (DIM6/NTAB) family NADH-FMN oxidoreductase RutF</fullName>
    </submittedName>
</protein>
<keyword evidence="1" id="KW-0560">Oxidoreductase</keyword>
<dbReference type="OrthoDB" id="8901155at2"/>
<evidence type="ECO:0000256" key="1">
    <source>
        <dbReference type="ARBA" id="ARBA00023002"/>
    </source>
</evidence>
<dbReference type="Gene3D" id="2.30.110.10">
    <property type="entry name" value="Electron Transport, Fmn-binding Protein, Chain A"/>
    <property type="match status" value="1"/>
</dbReference>
<feature type="domain" description="Flavin reductase like" evidence="2">
    <location>
        <begin position="31"/>
        <end position="174"/>
    </location>
</feature>
<reference evidence="3 4" key="1">
    <citation type="submission" date="2019-06" db="EMBL/GenBank/DDBJ databases">
        <title>Sequencing the genomes of 1000 actinobacteria strains.</title>
        <authorList>
            <person name="Klenk H.-P."/>
        </authorList>
    </citation>
    <scope>NUCLEOTIDE SEQUENCE [LARGE SCALE GENOMIC DNA]</scope>
    <source>
        <strain evidence="3 4">DSM 12335</strain>
    </source>
</reference>
<keyword evidence="4" id="KW-1185">Reference proteome</keyword>
<dbReference type="InterPro" id="IPR050268">
    <property type="entry name" value="NADH-dep_flavin_reductase"/>
</dbReference>
<evidence type="ECO:0000313" key="3">
    <source>
        <dbReference type="EMBL" id="TQL49772.1"/>
    </source>
</evidence>
<gene>
    <name evidence="3" type="ORF">FB467_0864</name>
</gene>
<evidence type="ECO:0000259" key="2">
    <source>
        <dbReference type="SMART" id="SM00903"/>
    </source>
</evidence>